<name>A0AAE7NMM0_9BRAD</name>
<feature type="region of interest" description="Disordered" evidence="1">
    <location>
        <begin position="114"/>
        <end position="139"/>
    </location>
</feature>
<protein>
    <submittedName>
        <fullName evidence="2">Uncharacterized protein</fullName>
    </submittedName>
</protein>
<accession>A0AAE7NMM0</accession>
<proteinExistence type="predicted"/>
<sequence length="383" mass="41938">MTAGDLIPSDLERPDQAPTEIQFALVIARMIETVDKNPEHLRQAIYDLARYKLLEQFTHADAKDIKRAQQALETAIRGVEHFSQQQPLIAPSPTKVRPEEALARPDQLPGPIAAQAAAAQPTPPEPAWRVGPQHAAGRGRNPQFALMRRTAAMLLILGGVVLAVQQRERLWHLAQNFGRVLPPQETATASPPVQPVSAPAPTPPPAKPDPLRPTDYGIYAVADNRLVELPLLPGKAPDIRVAVSAALKAPSPTVLPNGHPKFVVFRRDSSANAADRAEVRILARVSREFSAEAAGKRPDDSEATWVIRNVSFPFRSSPIPNAPEMYELHSEDPELELAPGRYALILRGQAYDFTIPGEITDARHCIERVVLTTGVLYTDCKKP</sequence>
<evidence type="ECO:0000313" key="3">
    <source>
        <dbReference type="Proteomes" id="UP000594015"/>
    </source>
</evidence>
<evidence type="ECO:0000256" key="1">
    <source>
        <dbReference type="SAM" id="MobiDB-lite"/>
    </source>
</evidence>
<evidence type="ECO:0000313" key="2">
    <source>
        <dbReference type="EMBL" id="QOZ66950.1"/>
    </source>
</evidence>
<dbReference type="Proteomes" id="UP000594015">
    <property type="component" value="Chromosome"/>
</dbReference>
<organism evidence="2 3">
    <name type="scientific">Bradyrhizobium arachidis</name>
    <dbReference type="NCBI Taxonomy" id="858423"/>
    <lineage>
        <taxon>Bacteria</taxon>
        <taxon>Pseudomonadati</taxon>
        <taxon>Pseudomonadota</taxon>
        <taxon>Alphaproteobacteria</taxon>
        <taxon>Hyphomicrobiales</taxon>
        <taxon>Nitrobacteraceae</taxon>
        <taxon>Bradyrhizobium</taxon>
    </lineage>
</organism>
<dbReference type="AlphaFoldDB" id="A0AAE7NMM0"/>
<gene>
    <name evidence="2" type="ORF">WN72_11970</name>
</gene>
<dbReference type="KEGG" id="barh:WN72_11970"/>
<dbReference type="EMBL" id="CP030050">
    <property type="protein sequence ID" value="QOZ66950.1"/>
    <property type="molecule type" value="Genomic_DNA"/>
</dbReference>
<dbReference type="RefSeq" id="WP_092217583.1">
    <property type="nucleotide sequence ID" value="NZ_CP030050.1"/>
</dbReference>
<feature type="region of interest" description="Disordered" evidence="1">
    <location>
        <begin position="183"/>
        <end position="214"/>
    </location>
</feature>
<feature type="compositionally biased region" description="Pro residues" evidence="1">
    <location>
        <begin position="192"/>
        <end position="208"/>
    </location>
</feature>
<reference evidence="2 3" key="1">
    <citation type="submission" date="2018-06" db="EMBL/GenBank/DDBJ databases">
        <title>Comparative genomics of Bradyrhizobium nodulating Arachidis hypogaea.</title>
        <authorList>
            <person name="Li Y."/>
        </authorList>
    </citation>
    <scope>NUCLEOTIDE SEQUENCE [LARGE SCALE GENOMIC DNA]</scope>
    <source>
        <strain evidence="2 3">CCBAU 051107</strain>
    </source>
</reference>